<evidence type="ECO:0000313" key="1">
    <source>
        <dbReference type="EMBL" id="MEQ5349939.1"/>
    </source>
</evidence>
<protein>
    <submittedName>
        <fullName evidence="1">Uncharacterized protein</fullName>
    </submittedName>
</protein>
<proteinExistence type="predicted"/>
<reference evidence="1 2" key="1">
    <citation type="submission" date="2024-04" db="EMBL/GenBank/DDBJ databases">
        <title>Role of Flies in the Dissemination of Carbapenem-Resistant Enterobacteriaceae (CRE): An Epidemiological and Genomic Study in China.</title>
        <authorList>
            <person name="Kaichao C."/>
            <person name="Zhang R."/>
            <person name="Chen S."/>
        </authorList>
    </citation>
    <scope>NUCLEOTIDE SEQUENCE [LARGE SCALE GENOMIC DNA]</scope>
    <source>
        <strain evidence="2">fly-1011</strain>
    </source>
</reference>
<accession>A0ABV1LDW8</accession>
<sequence>MKSPFNQGGEKAERLEVIMKVKYSYPSKFVFTFDKFNFEKGEVKEINTKPVLIKNESHLKNALYQLAKQNQVEIDYIYMQAVI</sequence>
<keyword evidence="2" id="KW-1185">Reference proteome</keyword>
<evidence type="ECO:0000313" key="2">
    <source>
        <dbReference type="Proteomes" id="UP001436462"/>
    </source>
</evidence>
<dbReference type="EMBL" id="JBEEWF010000015">
    <property type="protein sequence ID" value="MEQ5349939.1"/>
    <property type="molecule type" value="Genomic_DNA"/>
</dbReference>
<comment type="caution">
    <text evidence="1">The sequence shown here is derived from an EMBL/GenBank/DDBJ whole genome shotgun (WGS) entry which is preliminary data.</text>
</comment>
<name>A0ABV1LDW8_9GAMM</name>
<gene>
    <name evidence="1" type="ORF">ABN253_17375</name>
</gene>
<dbReference type="RefSeq" id="WP_349420265.1">
    <property type="nucleotide sequence ID" value="NZ_JBEEWF010000015.1"/>
</dbReference>
<dbReference type="Proteomes" id="UP001436462">
    <property type="component" value="Unassembled WGS sequence"/>
</dbReference>
<organism evidence="1 2">
    <name type="scientific">Proteus genomosp. 6</name>
    <dbReference type="NCBI Taxonomy" id="1311820"/>
    <lineage>
        <taxon>Bacteria</taxon>
        <taxon>Pseudomonadati</taxon>
        <taxon>Pseudomonadota</taxon>
        <taxon>Gammaproteobacteria</taxon>
        <taxon>Enterobacterales</taxon>
        <taxon>Morganellaceae</taxon>
        <taxon>Proteus</taxon>
    </lineage>
</organism>